<organism evidence="2 3">
    <name type="scientific">Halobiforma nitratireducens JCM 10879</name>
    <dbReference type="NCBI Taxonomy" id="1227454"/>
    <lineage>
        <taxon>Archaea</taxon>
        <taxon>Methanobacteriati</taxon>
        <taxon>Methanobacteriota</taxon>
        <taxon>Stenosarchaea group</taxon>
        <taxon>Halobacteria</taxon>
        <taxon>Halobacteriales</taxon>
        <taxon>Natrialbaceae</taxon>
        <taxon>Halobiforma</taxon>
    </lineage>
</organism>
<evidence type="ECO:0000313" key="2">
    <source>
        <dbReference type="EMBL" id="EMA38204.1"/>
    </source>
</evidence>
<feature type="compositionally biased region" description="Basic and acidic residues" evidence="1">
    <location>
        <begin position="14"/>
        <end position="42"/>
    </location>
</feature>
<evidence type="ECO:0000313" key="3">
    <source>
        <dbReference type="Proteomes" id="UP000011607"/>
    </source>
</evidence>
<dbReference type="AlphaFoldDB" id="M0M0Q6"/>
<dbReference type="RefSeq" id="WP_006672946.1">
    <property type="nucleotide sequence ID" value="NZ_AOMA01000099.1"/>
</dbReference>
<dbReference type="eggNOG" id="ENOG502N60F">
    <property type="taxonomic scope" value="Archaea"/>
</dbReference>
<sequence>MAEDDGSTPSRRQPPRDPGSDGRREPATGEPLEKHVETSRDGRSVFGIAVEEAVEVCHLEGLMALEDALENELDSSLEGVRPDLRYASGRFELTVKLRTAIDSDGTVVSRPVHEFEEVVAATPRSVTVTAVVDGDERECHHEIEVERVVERKG</sequence>
<name>M0M0Q6_9EURY</name>
<gene>
    <name evidence="2" type="ORF">C446_10155</name>
</gene>
<evidence type="ECO:0000256" key="1">
    <source>
        <dbReference type="SAM" id="MobiDB-lite"/>
    </source>
</evidence>
<proteinExistence type="predicted"/>
<protein>
    <submittedName>
        <fullName evidence="2">Uncharacterized protein</fullName>
    </submittedName>
</protein>
<dbReference type="Proteomes" id="UP000011607">
    <property type="component" value="Unassembled WGS sequence"/>
</dbReference>
<comment type="caution">
    <text evidence="2">The sequence shown here is derived from an EMBL/GenBank/DDBJ whole genome shotgun (WGS) entry which is preliminary data.</text>
</comment>
<accession>M0M0Q6</accession>
<dbReference type="EMBL" id="AOMA01000099">
    <property type="protein sequence ID" value="EMA38204.1"/>
    <property type="molecule type" value="Genomic_DNA"/>
</dbReference>
<dbReference type="STRING" id="1227454.C446_10155"/>
<feature type="region of interest" description="Disordered" evidence="1">
    <location>
        <begin position="1"/>
        <end position="42"/>
    </location>
</feature>
<keyword evidence="3" id="KW-1185">Reference proteome</keyword>
<reference evidence="2 3" key="1">
    <citation type="journal article" date="2014" name="PLoS Genet.">
        <title>Phylogenetically driven sequencing of extremely halophilic archaea reveals strategies for static and dynamic osmo-response.</title>
        <authorList>
            <person name="Becker E.A."/>
            <person name="Seitzer P.M."/>
            <person name="Tritt A."/>
            <person name="Larsen D."/>
            <person name="Krusor M."/>
            <person name="Yao A.I."/>
            <person name="Wu D."/>
            <person name="Madern D."/>
            <person name="Eisen J.A."/>
            <person name="Darling A.E."/>
            <person name="Facciotti M.T."/>
        </authorList>
    </citation>
    <scope>NUCLEOTIDE SEQUENCE [LARGE SCALE GENOMIC DNA]</scope>
    <source>
        <strain evidence="2 3">JCM 10879</strain>
    </source>
</reference>